<reference evidence="3" key="1">
    <citation type="submission" date="2022-11" db="UniProtKB">
        <authorList>
            <consortium name="WormBaseParasite"/>
        </authorList>
    </citation>
    <scope>IDENTIFICATION</scope>
</reference>
<name>A0A915KMT5_ROMCU</name>
<protein>
    <submittedName>
        <fullName evidence="3">Uncharacterized protein</fullName>
    </submittedName>
</protein>
<feature type="region of interest" description="Disordered" evidence="1">
    <location>
        <begin position="152"/>
        <end position="183"/>
    </location>
</feature>
<dbReference type="WBParaSite" id="nRc.2.0.1.t39764-RA">
    <property type="protein sequence ID" value="nRc.2.0.1.t39764-RA"/>
    <property type="gene ID" value="nRc.2.0.1.g39764"/>
</dbReference>
<keyword evidence="2" id="KW-1185">Reference proteome</keyword>
<dbReference type="AlphaFoldDB" id="A0A915KMT5"/>
<proteinExistence type="predicted"/>
<dbReference type="Proteomes" id="UP000887565">
    <property type="component" value="Unplaced"/>
</dbReference>
<accession>A0A915KMT5</accession>
<evidence type="ECO:0000313" key="3">
    <source>
        <dbReference type="WBParaSite" id="nRc.2.0.1.t39764-RA"/>
    </source>
</evidence>
<evidence type="ECO:0000256" key="1">
    <source>
        <dbReference type="SAM" id="MobiDB-lite"/>
    </source>
</evidence>
<organism evidence="2 3">
    <name type="scientific">Romanomermis culicivorax</name>
    <name type="common">Nematode worm</name>
    <dbReference type="NCBI Taxonomy" id="13658"/>
    <lineage>
        <taxon>Eukaryota</taxon>
        <taxon>Metazoa</taxon>
        <taxon>Ecdysozoa</taxon>
        <taxon>Nematoda</taxon>
        <taxon>Enoplea</taxon>
        <taxon>Dorylaimia</taxon>
        <taxon>Mermithida</taxon>
        <taxon>Mermithoidea</taxon>
        <taxon>Mermithidae</taxon>
        <taxon>Romanomermis</taxon>
    </lineage>
</organism>
<evidence type="ECO:0000313" key="2">
    <source>
        <dbReference type="Proteomes" id="UP000887565"/>
    </source>
</evidence>
<sequence>MLEIRIHQTIGETLAANTNAFQNAVAGQLIEAQRSVQNAALLQFVGDDATDKVGIQTLVATVQRILELNASLQIQTEIDKFPLNTLPFVLFLLQNEHVVVEKLLQTFVDEIDPLLFERVEVENFETGNVQNADEKAPIRRRNVQRFVATPDEPQEHTGVDGFGQGADGPMDLEGKSSIGEIIP</sequence>